<feature type="binding site" evidence="5">
    <location>
        <position position="190"/>
    </location>
    <ligand>
        <name>NAD(+)</name>
        <dbReference type="ChEBI" id="CHEBI:57540"/>
    </ligand>
</feature>
<feature type="binding site" evidence="5">
    <location>
        <position position="94"/>
    </location>
    <ligand>
        <name>substrate</name>
    </ligand>
</feature>
<comment type="caution">
    <text evidence="9">The sequence shown here is derived from an EMBL/GenBank/DDBJ whole genome shotgun (WGS) entry which is preliminary data.</text>
</comment>
<dbReference type="PATRIC" id="fig|360411.5.peg.3556"/>
<dbReference type="PRINTS" id="PR00082">
    <property type="entry name" value="GLFDHDRGNASE"/>
</dbReference>
<keyword evidence="5" id="KW-0547">Nucleotide-binding</keyword>
<evidence type="ECO:0000256" key="7">
    <source>
        <dbReference type="RuleBase" id="RU004417"/>
    </source>
</evidence>
<keyword evidence="2 3" id="KW-0560">Oxidoreductase</keyword>
<dbReference type="RefSeq" id="WP_061913629.1">
    <property type="nucleotide sequence ID" value="NZ_DF967971.1"/>
</dbReference>
<feature type="domain" description="Glutamate/phenylalanine/leucine/valine/L-tryptophan dehydrogenase C-terminal" evidence="8">
    <location>
        <begin position="183"/>
        <end position="426"/>
    </location>
</feature>
<feature type="binding site" evidence="5">
    <location>
        <position position="362"/>
    </location>
    <ligand>
        <name>substrate</name>
    </ligand>
</feature>
<dbReference type="InterPro" id="IPR033922">
    <property type="entry name" value="NAD_bind_Glu_DH"/>
</dbReference>
<dbReference type="PANTHER" id="PTHR11606">
    <property type="entry name" value="GLUTAMATE DEHYDROGENASE"/>
    <property type="match status" value="1"/>
</dbReference>
<name>A0A0N8GNA9_9CHLR</name>
<evidence type="ECO:0000313" key="10">
    <source>
        <dbReference type="Proteomes" id="UP000050514"/>
    </source>
</evidence>
<sequence length="428" mass="47512">MAETTNAFEMAQRQFDHVAELLKLDPQVREILRWPLREFHFRIPVRMDDGTIKVFQGFRVQHNDARGPSKGGIRFHPAETIDTVRALATWMTWKCAVVDIPLGGGKGGVVVDPATLSTSEKERLARGWVQQMWKNIGPRQDVPAPDVGTTPQMMGWMMDEYSKLVGEYTPGVITGKPVGGGGSLGRTEATGFGVIYTVREAMKHLKMDPTQCLAAIQGFGNVAQYAAIGFTELLGGKVVCVSYWDREDRTPYTVSKADGIDPRFLMSITDQYGTIDKNKAREAGYAIEPADAWLSKEVDVLIPAALEGQINAESVHKISPRVKIIAEGANGPTTPEADEVIRQRGIFLIPDFLCNAGGVTVSYFESVQNDMNFYWPKEEVLSKLDQKMTAAFEAVLELAEKEKVYMRDAAYMVAINRVVKAMELRGWI</sequence>
<comment type="similarity">
    <text evidence="1 3 7">Belongs to the Glu/Leu/Phe/Val dehydrogenases family.</text>
</comment>
<feature type="binding site" evidence="5">
    <location>
        <position position="221"/>
    </location>
    <ligand>
        <name>NAD(+)</name>
        <dbReference type="ChEBI" id="CHEBI:57540"/>
    </ligand>
</feature>
<dbReference type="Pfam" id="PF02812">
    <property type="entry name" value="ELFV_dehydrog_N"/>
    <property type="match status" value="1"/>
</dbReference>
<dbReference type="STRING" id="360411.AC812_03375"/>
<keyword evidence="5" id="KW-0520">NAD</keyword>
<evidence type="ECO:0000256" key="4">
    <source>
        <dbReference type="PIRSR" id="PIRSR000185-1"/>
    </source>
</evidence>
<feature type="site" description="Important for catalysis" evidence="6">
    <location>
        <position position="146"/>
    </location>
</feature>
<dbReference type="InterPro" id="IPR033524">
    <property type="entry name" value="Glu/Leu/Phe/Val_DH_AS"/>
</dbReference>
<dbReference type="AlphaFoldDB" id="A0A0N8GNA9"/>
<dbReference type="InterPro" id="IPR014362">
    <property type="entry name" value="Glu_DH"/>
</dbReference>
<evidence type="ECO:0000256" key="2">
    <source>
        <dbReference type="ARBA" id="ARBA00023002"/>
    </source>
</evidence>
<dbReference type="InterPro" id="IPR006095">
    <property type="entry name" value="Glu/Leu/Phe/Val/Trp_DH"/>
</dbReference>
<dbReference type="GO" id="GO:0000166">
    <property type="term" value="F:nucleotide binding"/>
    <property type="evidence" value="ECO:0007669"/>
    <property type="project" value="UniProtKB-KW"/>
</dbReference>
<evidence type="ECO:0000256" key="6">
    <source>
        <dbReference type="PIRSR" id="PIRSR000185-3"/>
    </source>
</evidence>
<protein>
    <recommendedName>
        <fullName evidence="3">Glutamate dehydrogenase</fullName>
    </recommendedName>
</protein>
<dbReference type="SUPFAM" id="SSF53223">
    <property type="entry name" value="Aminoacid dehydrogenase-like, N-terminal domain"/>
    <property type="match status" value="1"/>
</dbReference>
<accession>A0A0N8GNA9</accession>
<dbReference type="PROSITE" id="PS00074">
    <property type="entry name" value="GLFV_DEHYDROGENASE"/>
    <property type="match status" value="1"/>
</dbReference>
<organism evidence="9 10">
    <name type="scientific">Bellilinea caldifistulae</name>
    <dbReference type="NCBI Taxonomy" id="360411"/>
    <lineage>
        <taxon>Bacteria</taxon>
        <taxon>Bacillati</taxon>
        <taxon>Chloroflexota</taxon>
        <taxon>Anaerolineae</taxon>
        <taxon>Anaerolineales</taxon>
        <taxon>Anaerolineaceae</taxon>
        <taxon>Bellilinea</taxon>
    </lineage>
</organism>
<reference evidence="9 10" key="1">
    <citation type="submission" date="2015-07" db="EMBL/GenBank/DDBJ databases">
        <title>Draft genome of Bellilinea caldifistulae DSM 17877.</title>
        <authorList>
            <person name="Hemp J."/>
            <person name="Ward L.M."/>
            <person name="Pace L.A."/>
            <person name="Fischer W.W."/>
        </authorList>
    </citation>
    <scope>NUCLEOTIDE SEQUENCE [LARGE SCALE GENOMIC DNA]</scope>
    <source>
        <strain evidence="9 10">GOMI-1</strain>
    </source>
</reference>
<dbReference type="Gene3D" id="3.40.50.720">
    <property type="entry name" value="NAD(P)-binding Rossmann-like Domain"/>
    <property type="match status" value="1"/>
</dbReference>
<dbReference type="InterPro" id="IPR006097">
    <property type="entry name" value="Glu/Leu/Phe/Val/Trp_DH_dimer"/>
</dbReference>
<evidence type="ECO:0000313" key="9">
    <source>
        <dbReference type="EMBL" id="KPL77586.1"/>
    </source>
</evidence>
<dbReference type="CDD" id="cd01076">
    <property type="entry name" value="NAD_bind_1_Glu_DH"/>
    <property type="match status" value="1"/>
</dbReference>
<dbReference type="Gene3D" id="3.40.50.10860">
    <property type="entry name" value="Leucine Dehydrogenase, chain A, domain 1"/>
    <property type="match status" value="1"/>
</dbReference>
<feature type="binding site" evidence="5">
    <location>
        <position position="70"/>
    </location>
    <ligand>
        <name>substrate</name>
    </ligand>
</feature>
<dbReference type="GO" id="GO:0004352">
    <property type="term" value="F:glutamate dehydrogenase (NAD+) activity"/>
    <property type="evidence" value="ECO:0007669"/>
    <property type="project" value="TreeGrafter"/>
</dbReference>
<evidence type="ECO:0000259" key="8">
    <source>
        <dbReference type="SMART" id="SM00839"/>
    </source>
</evidence>
<evidence type="ECO:0000256" key="3">
    <source>
        <dbReference type="PIRNR" id="PIRNR000185"/>
    </source>
</evidence>
<dbReference type="FunFam" id="3.40.50.10860:FF:000003">
    <property type="entry name" value="Glutamate dehydrogenase"/>
    <property type="match status" value="1"/>
</dbReference>
<dbReference type="InterPro" id="IPR006096">
    <property type="entry name" value="Glu/Leu/Phe/Val/Trp_DH_C"/>
</dbReference>
<keyword evidence="10" id="KW-1185">Reference proteome</keyword>
<proteinExistence type="inferred from homology"/>
<dbReference type="Pfam" id="PF00208">
    <property type="entry name" value="ELFV_dehydrog"/>
    <property type="match status" value="1"/>
</dbReference>
<evidence type="ECO:0000256" key="5">
    <source>
        <dbReference type="PIRSR" id="PIRSR000185-2"/>
    </source>
</evidence>
<dbReference type="InterPro" id="IPR046346">
    <property type="entry name" value="Aminoacid_DH-like_N_sf"/>
</dbReference>
<dbReference type="GO" id="GO:0006538">
    <property type="term" value="P:L-glutamate catabolic process"/>
    <property type="evidence" value="ECO:0007669"/>
    <property type="project" value="TreeGrafter"/>
</dbReference>
<gene>
    <name evidence="9" type="ORF">AC812_03375</name>
</gene>
<evidence type="ECO:0000256" key="1">
    <source>
        <dbReference type="ARBA" id="ARBA00006382"/>
    </source>
</evidence>
<dbReference type="Proteomes" id="UP000050514">
    <property type="component" value="Unassembled WGS sequence"/>
</dbReference>
<dbReference type="OrthoDB" id="9803297at2"/>
<dbReference type="SMART" id="SM00839">
    <property type="entry name" value="ELFV_dehydrog"/>
    <property type="match status" value="1"/>
</dbReference>
<dbReference type="SUPFAM" id="SSF51735">
    <property type="entry name" value="NAD(P)-binding Rossmann-fold domains"/>
    <property type="match status" value="1"/>
</dbReference>
<feature type="active site" description="Proton donor" evidence="4">
    <location>
        <position position="106"/>
    </location>
</feature>
<dbReference type="PANTHER" id="PTHR11606:SF13">
    <property type="entry name" value="GLUTAMATE DEHYDROGENASE 1, MITOCHONDRIAL"/>
    <property type="match status" value="1"/>
</dbReference>
<dbReference type="EMBL" id="LGHJ01000009">
    <property type="protein sequence ID" value="KPL77586.1"/>
    <property type="molecule type" value="Genomic_DNA"/>
</dbReference>
<dbReference type="PIRSF" id="PIRSF000185">
    <property type="entry name" value="Glu_DH"/>
    <property type="match status" value="1"/>
</dbReference>
<dbReference type="InterPro" id="IPR036291">
    <property type="entry name" value="NAD(P)-bd_dom_sf"/>
</dbReference>